<sequence length="113" mass="12549">MEQLWVKLSAPHDSIACRTFSSKKMKLFSVLVSHISVEEFCSSLHFNFASGYCGLQVVFCTLSTKEGFLVIHCSRVRLFISGKHLQQLPILPGPRLDCNAQIKGAPSHCAVHC</sequence>
<proteinExistence type="predicted"/>
<dbReference type="Proteomes" id="UP001434883">
    <property type="component" value="Unassembled WGS sequence"/>
</dbReference>
<evidence type="ECO:0000313" key="2">
    <source>
        <dbReference type="Proteomes" id="UP001434883"/>
    </source>
</evidence>
<reference evidence="1 2" key="1">
    <citation type="submission" date="2021-06" db="EMBL/GenBank/DDBJ databases">
        <authorList>
            <person name="Palmer J.M."/>
        </authorList>
    </citation>
    <scope>NUCLEOTIDE SEQUENCE [LARGE SCALE GENOMIC DNA]</scope>
    <source>
        <strain evidence="1 2">XC_2019</strain>
        <tissue evidence="1">Muscle</tissue>
    </source>
</reference>
<keyword evidence="2" id="KW-1185">Reference proteome</keyword>
<dbReference type="EMBL" id="JAHRIN010046294">
    <property type="protein sequence ID" value="MEQ2207864.1"/>
    <property type="molecule type" value="Genomic_DNA"/>
</dbReference>
<name>A0ABV0RI68_9TELE</name>
<comment type="caution">
    <text evidence="1">The sequence shown here is derived from an EMBL/GenBank/DDBJ whole genome shotgun (WGS) entry which is preliminary data.</text>
</comment>
<protein>
    <submittedName>
        <fullName evidence="1">Uncharacterized protein</fullName>
    </submittedName>
</protein>
<accession>A0ABV0RI68</accession>
<organism evidence="1 2">
    <name type="scientific">Xenoophorus captivus</name>
    <dbReference type="NCBI Taxonomy" id="1517983"/>
    <lineage>
        <taxon>Eukaryota</taxon>
        <taxon>Metazoa</taxon>
        <taxon>Chordata</taxon>
        <taxon>Craniata</taxon>
        <taxon>Vertebrata</taxon>
        <taxon>Euteleostomi</taxon>
        <taxon>Actinopterygii</taxon>
        <taxon>Neopterygii</taxon>
        <taxon>Teleostei</taxon>
        <taxon>Neoteleostei</taxon>
        <taxon>Acanthomorphata</taxon>
        <taxon>Ovalentaria</taxon>
        <taxon>Atherinomorphae</taxon>
        <taxon>Cyprinodontiformes</taxon>
        <taxon>Goodeidae</taxon>
        <taxon>Xenoophorus</taxon>
    </lineage>
</organism>
<evidence type="ECO:0000313" key="1">
    <source>
        <dbReference type="EMBL" id="MEQ2207864.1"/>
    </source>
</evidence>
<gene>
    <name evidence="1" type="ORF">XENOCAPTIV_020002</name>
</gene>